<accession>A0ABP9SU71</accession>
<keyword evidence="3" id="KW-1185">Reference proteome</keyword>
<comment type="caution">
    <text evidence="2">The sequence shown here is derived from an EMBL/GenBank/DDBJ whole genome shotgun (WGS) entry which is preliminary data.</text>
</comment>
<feature type="transmembrane region" description="Helical" evidence="1">
    <location>
        <begin position="70"/>
        <end position="90"/>
    </location>
</feature>
<protein>
    <submittedName>
        <fullName evidence="2">Uncharacterized protein</fullName>
    </submittedName>
</protein>
<gene>
    <name evidence="2" type="ORF">GCM10023346_43550</name>
</gene>
<evidence type="ECO:0000256" key="1">
    <source>
        <dbReference type="SAM" id="Phobius"/>
    </source>
</evidence>
<evidence type="ECO:0000313" key="2">
    <source>
        <dbReference type="EMBL" id="GAA5200746.1"/>
    </source>
</evidence>
<sequence length="221" mass="23952">MTGIDDLIPKSEDRWDTATRRAQGIADLGLGGALKTYYTLYFPAGVIILVAVGTVGGMLVFGGVPADWPSFLLLGFFLAWLGAAIGGLIYNAKKIRPVVEPGRIAVLLSLEDEERKDIRRQVLGKTPVDPEHLVVSRAAAVQLRKNVATQLIWMSMFPLVFIPQVIRGAGFIAWFMGAGVVVLVIGTMFVVRDFLRAGRFLARTTEPGDPDAANDDNSGRP</sequence>
<proteinExistence type="predicted"/>
<dbReference type="EMBL" id="BAABKK010000032">
    <property type="protein sequence ID" value="GAA5200746.1"/>
    <property type="molecule type" value="Genomic_DNA"/>
</dbReference>
<feature type="transmembrane region" description="Helical" evidence="1">
    <location>
        <begin position="147"/>
        <end position="166"/>
    </location>
</feature>
<dbReference type="Proteomes" id="UP001500200">
    <property type="component" value="Unassembled WGS sequence"/>
</dbReference>
<feature type="transmembrane region" description="Helical" evidence="1">
    <location>
        <begin position="172"/>
        <end position="191"/>
    </location>
</feature>
<evidence type="ECO:0000313" key="3">
    <source>
        <dbReference type="Proteomes" id="UP001500200"/>
    </source>
</evidence>
<reference evidence="3" key="1">
    <citation type="journal article" date="2019" name="Int. J. Syst. Evol. Microbiol.">
        <title>The Global Catalogue of Microorganisms (GCM) 10K type strain sequencing project: providing services to taxonomists for standard genome sequencing and annotation.</title>
        <authorList>
            <consortium name="The Broad Institute Genomics Platform"/>
            <consortium name="The Broad Institute Genome Sequencing Center for Infectious Disease"/>
            <person name="Wu L."/>
            <person name="Ma J."/>
        </authorList>
    </citation>
    <scope>NUCLEOTIDE SEQUENCE [LARGE SCALE GENOMIC DNA]</scope>
    <source>
        <strain evidence="3">JCM 18514</strain>
    </source>
</reference>
<organism evidence="2 3">
    <name type="scientific">Arthrobacter gyeryongensis</name>
    <dbReference type="NCBI Taxonomy" id="1650592"/>
    <lineage>
        <taxon>Bacteria</taxon>
        <taxon>Bacillati</taxon>
        <taxon>Actinomycetota</taxon>
        <taxon>Actinomycetes</taxon>
        <taxon>Micrococcales</taxon>
        <taxon>Micrococcaceae</taxon>
        <taxon>Arthrobacter</taxon>
    </lineage>
</organism>
<keyword evidence="1" id="KW-0812">Transmembrane</keyword>
<keyword evidence="1" id="KW-1133">Transmembrane helix</keyword>
<feature type="transmembrane region" description="Helical" evidence="1">
    <location>
        <begin position="40"/>
        <end position="64"/>
    </location>
</feature>
<dbReference type="RefSeq" id="WP_345452627.1">
    <property type="nucleotide sequence ID" value="NZ_BAABKK010000032.1"/>
</dbReference>
<name>A0ABP9SU71_9MICC</name>
<keyword evidence="1" id="KW-0472">Membrane</keyword>